<evidence type="ECO:0000256" key="3">
    <source>
        <dbReference type="ARBA" id="ARBA00023125"/>
    </source>
</evidence>
<dbReference type="InterPro" id="IPR003657">
    <property type="entry name" value="WRKY_dom"/>
</dbReference>
<evidence type="ECO:0000259" key="7">
    <source>
        <dbReference type="PROSITE" id="PS50811"/>
    </source>
</evidence>
<dbReference type="Proteomes" id="UP000636709">
    <property type="component" value="Unassembled WGS sequence"/>
</dbReference>
<feature type="compositionally biased region" description="Pro residues" evidence="6">
    <location>
        <begin position="346"/>
        <end position="359"/>
    </location>
</feature>
<keyword evidence="3" id="KW-0238">DNA-binding</keyword>
<evidence type="ECO:0000256" key="6">
    <source>
        <dbReference type="SAM" id="MobiDB-lite"/>
    </source>
</evidence>
<dbReference type="Gene3D" id="2.20.25.80">
    <property type="entry name" value="WRKY domain"/>
    <property type="match status" value="1"/>
</dbReference>
<gene>
    <name evidence="8" type="ORF">HU200_047471</name>
</gene>
<dbReference type="FunFam" id="2.20.25.80:FF:000003">
    <property type="entry name" value="WRKY transcription factor 57"/>
    <property type="match status" value="1"/>
</dbReference>
<protein>
    <recommendedName>
        <fullName evidence="7">WRKY domain-containing protein</fullName>
    </recommendedName>
</protein>
<dbReference type="GO" id="GO:0003700">
    <property type="term" value="F:DNA-binding transcription factor activity"/>
    <property type="evidence" value="ECO:0007669"/>
    <property type="project" value="InterPro"/>
</dbReference>
<dbReference type="SMART" id="SM00774">
    <property type="entry name" value="WRKY"/>
    <property type="match status" value="1"/>
</dbReference>
<sequence length="383" mass="41142">MALAAYIYPAEKAQTLLTSTPLLPFHTCLGSHTSRLSLPMSSGGGGGGGGDHHGFYNHGHLARGDGAEYVFGSNTDMLESFFFNHPPASGGGGSRAGGGADELMPPYSSSITDYLQGFLDPSGLARHLDAPTVKHELSLDVMSHDSQGTSGGAAGEGAAAQLTPNSSVSLSSSDREGEGHGQPRRCKKKAEDADVAAVEGDEKDQEDGENSTKAYKRQRQPRVAFLTKSEVDHLEDGYRWRKYGQKAVKNSPYPRSYYRCTTPKCGVKKRVERSYQDPSTVITTYEGQHTHHSPASLRAGGAQLFMPTAHSLPPHLMPSSTGFRPDLMAMMHPIPTGANPSMFLPSMPPPQMPSPPAPPLQQHHFSDYALLQDLFPSTMPNNP</sequence>
<dbReference type="Pfam" id="PF03106">
    <property type="entry name" value="WRKY"/>
    <property type="match status" value="1"/>
</dbReference>
<keyword evidence="4" id="KW-0804">Transcription</keyword>
<feature type="region of interest" description="Disordered" evidence="6">
    <location>
        <begin position="143"/>
        <end position="220"/>
    </location>
</feature>
<proteinExistence type="predicted"/>
<feature type="region of interest" description="Disordered" evidence="6">
    <location>
        <begin position="344"/>
        <end position="364"/>
    </location>
</feature>
<evidence type="ECO:0000256" key="2">
    <source>
        <dbReference type="ARBA" id="ARBA00023015"/>
    </source>
</evidence>
<evidence type="ECO:0000256" key="1">
    <source>
        <dbReference type="ARBA" id="ARBA00004123"/>
    </source>
</evidence>
<dbReference type="OrthoDB" id="1936515at2759"/>
<keyword evidence="9" id="KW-1185">Reference proteome</keyword>
<evidence type="ECO:0000256" key="5">
    <source>
        <dbReference type="ARBA" id="ARBA00023242"/>
    </source>
</evidence>
<comment type="caution">
    <text evidence="8">The sequence shown here is derived from an EMBL/GenBank/DDBJ whole genome shotgun (WGS) entry which is preliminary data.</text>
</comment>
<keyword evidence="5" id="KW-0539">Nucleus</keyword>
<keyword evidence="2" id="KW-0805">Transcription regulation</keyword>
<dbReference type="PANTHER" id="PTHR31221:SF358">
    <property type="entry name" value="WRKY TRANSCRIPTION FACTOR 71"/>
    <property type="match status" value="1"/>
</dbReference>
<comment type="subcellular location">
    <subcellularLocation>
        <location evidence="1">Nucleus</location>
    </subcellularLocation>
</comment>
<evidence type="ECO:0000313" key="8">
    <source>
        <dbReference type="EMBL" id="KAF8675970.1"/>
    </source>
</evidence>
<dbReference type="AlphaFoldDB" id="A0A835AUV0"/>
<reference evidence="8" key="1">
    <citation type="submission" date="2020-07" db="EMBL/GenBank/DDBJ databases">
        <title>Genome sequence and genetic diversity analysis of an under-domesticated orphan crop, white fonio (Digitaria exilis).</title>
        <authorList>
            <person name="Bennetzen J.L."/>
            <person name="Chen S."/>
            <person name="Ma X."/>
            <person name="Wang X."/>
            <person name="Yssel A.E.J."/>
            <person name="Chaluvadi S.R."/>
            <person name="Johnson M."/>
            <person name="Gangashetty P."/>
            <person name="Hamidou F."/>
            <person name="Sanogo M.D."/>
            <person name="Zwaenepoel A."/>
            <person name="Wallace J."/>
            <person name="Van De Peer Y."/>
            <person name="Van Deynze A."/>
        </authorList>
    </citation>
    <scope>NUCLEOTIDE SEQUENCE</scope>
    <source>
        <tissue evidence="8">Leaves</tissue>
    </source>
</reference>
<organism evidence="8 9">
    <name type="scientific">Digitaria exilis</name>
    <dbReference type="NCBI Taxonomy" id="1010633"/>
    <lineage>
        <taxon>Eukaryota</taxon>
        <taxon>Viridiplantae</taxon>
        <taxon>Streptophyta</taxon>
        <taxon>Embryophyta</taxon>
        <taxon>Tracheophyta</taxon>
        <taxon>Spermatophyta</taxon>
        <taxon>Magnoliopsida</taxon>
        <taxon>Liliopsida</taxon>
        <taxon>Poales</taxon>
        <taxon>Poaceae</taxon>
        <taxon>PACMAD clade</taxon>
        <taxon>Panicoideae</taxon>
        <taxon>Panicodae</taxon>
        <taxon>Paniceae</taxon>
        <taxon>Anthephorinae</taxon>
        <taxon>Digitaria</taxon>
    </lineage>
</organism>
<evidence type="ECO:0000313" key="9">
    <source>
        <dbReference type="Proteomes" id="UP000636709"/>
    </source>
</evidence>
<feature type="compositionally biased region" description="Low complexity" evidence="6">
    <location>
        <begin position="156"/>
        <end position="172"/>
    </location>
</feature>
<dbReference type="GO" id="GO:0043565">
    <property type="term" value="F:sequence-specific DNA binding"/>
    <property type="evidence" value="ECO:0007669"/>
    <property type="project" value="InterPro"/>
</dbReference>
<evidence type="ECO:0000256" key="4">
    <source>
        <dbReference type="ARBA" id="ARBA00023163"/>
    </source>
</evidence>
<dbReference type="InterPro" id="IPR036576">
    <property type="entry name" value="WRKY_dom_sf"/>
</dbReference>
<dbReference type="SUPFAM" id="SSF118290">
    <property type="entry name" value="WRKY DNA-binding domain"/>
    <property type="match status" value="1"/>
</dbReference>
<dbReference type="PANTHER" id="PTHR31221">
    <property type="entry name" value="WRKY TRANSCRIPTION FACTOR PROTEIN 1-RELATED"/>
    <property type="match status" value="1"/>
</dbReference>
<name>A0A835AUV0_9POAL</name>
<dbReference type="InterPro" id="IPR044810">
    <property type="entry name" value="WRKY_plant"/>
</dbReference>
<dbReference type="PROSITE" id="PS50811">
    <property type="entry name" value="WRKY"/>
    <property type="match status" value="1"/>
</dbReference>
<feature type="domain" description="WRKY" evidence="7">
    <location>
        <begin position="229"/>
        <end position="294"/>
    </location>
</feature>
<accession>A0A835AUV0</accession>
<dbReference type="GO" id="GO:0005634">
    <property type="term" value="C:nucleus"/>
    <property type="evidence" value="ECO:0007669"/>
    <property type="project" value="UniProtKB-SubCell"/>
</dbReference>
<dbReference type="EMBL" id="JACEFO010002177">
    <property type="protein sequence ID" value="KAF8675970.1"/>
    <property type="molecule type" value="Genomic_DNA"/>
</dbReference>
<feature type="compositionally biased region" description="Acidic residues" evidence="6">
    <location>
        <begin position="199"/>
        <end position="209"/>
    </location>
</feature>